<evidence type="ECO:0000313" key="2">
    <source>
        <dbReference type="EMBL" id="WAQ82913.1"/>
    </source>
</evidence>
<name>A0ABY7CCG0_9BASI</name>
<protein>
    <submittedName>
        <fullName evidence="2">Uncharacterized protein</fullName>
    </submittedName>
</protein>
<sequence length="128" mass="13645">MLYTYKKEVPHAPAVTNTSVPPVSSAPIHDPANPDTQLERAGGRVRVLVVAGPAKGSEDAQPTNTWSPGNAKRLWQQAPTVQSHRHCLQSTDKIIIIIALPRLLTNSSRGRKPAGVSGDGYAHLNPGS</sequence>
<feature type="region of interest" description="Disordered" evidence="1">
    <location>
        <begin position="14"/>
        <end position="39"/>
    </location>
</feature>
<dbReference type="RefSeq" id="XP_053018468.1">
    <property type="nucleotide sequence ID" value="XM_053167230.1"/>
</dbReference>
<evidence type="ECO:0000256" key="1">
    <source>
        <dbReference type="SAM" id="MobiDB-lite"/>
    </source>
</evidence>
<evidence type="ECO:0000313" key="3">
    <source>
        <dbReference type="Proteomes" id="UP001164743"/>
    </source>
</evidence>
<dbReference type="Proteomes" id="UP001164743">
    <property type="component" value="Chromosome 3A"/>
</dbReference>
<reference evidence="2" key="1">
    <citation type="submission" date="2022-10" db="EMBL/GenBank/DDBJ databases">
        <title>Puccinia triticina Genome sequencing and assembly.</title>
        <authorList>
            <person name="Li C."/>
        </authorList>
    </citation>
    <scope>NUCLEOTIDE SEQUENCE</scope>
    <source>
        <strain evidence="2">Pt15</strain>
    </source>
</reference>
<accession>A0ABY7CCG0</accession>
<proteinExistence type="predicted"/>
<keyword evidence="3" id="KW-1185">Reference proteome</keyword>
<gene>
    <name evidence="2" type="ORF">PtA15_3A278</name>
</gene>
<feature type="region of interest" description="Disordered" evidence="1">
    <location>
        <begin position="107"/>
        <end position="128"/>
    </location>
</feature>
<dbReference type="GeneID" id="77808125"/>
<organism evidence="2 3">
    <name type="scientific">Puccinia triticina</name>
    <dbReference type="NCBI Taxonomy" id="208348"/>
    <lineage>
        <taxon>Eukaryota</taxon>
        <taxon>Fungi</taxon>
        <taxon>Dikarya</taxon>
        <taxon>Basidiomycota</taxon>
        <taxon>Pucciniomycotina</taxon>
        <taxon>Pucciniomycetes</taxon>
        <taxon>Pucciniales</taxon>
        <taxon>Pucciniaceae</taxon>
        <taxon>Puccinia</taxon>
    </lineage>
</organism>
<dbReference type="EMBL" id="CP110423">
    <property type="protein sequence ID" value="WAQ82913.1"/>
    <property type="molecule type" value="Genomic_DNA"/>
</dbReference>